<comment type="caution">
    <text evidence="2">The sequence shown here is derived from an EMBL/GenBank/DDBJ whole genome shotgun (WGS) entry which is preliminary data.</text>
</comment>
<dbReference type="Proteomes" id="UP001161160">
    <property type="component" value="Unassembled WGS sequence"/>
</dbReference>
<evidence type="ECO:0000259" key="1">
    <source>
        <dbReference type="Pfam" id="PF18495"/>
    </source>
</evidence>
<feature type="domain" description="Antitoxin VbhA" evidence="1">
    <location>
        <begin position="12"/>
        <end position="57"/>
    </location>
</feature>
<dbReference type="InterPro" id="IPR041535">
    <property type="entry name" value="VbhA"/>
</dbReference>
<dbReference type="Pfam" id="PF18495">
    <property type="entry name" value="VbhA"/>
    <property type="match status" value="1"/>
</dbReference>
<evidence type="ECO:0000313" key="3">
    <source>
        <dbReference type="Proteomes" id="UP001161160"/>
    </source>
</evidence>
<dbReference type="EMBL" id="JARXYA010000005">
    <property type="protein sequence ID" value="MDH6503808.1"/>
    <property type="molecule type" value="Genomic_DNA"/>
</dbReference>
<sequence>MPAKLATTHQLRQYNVCNAIASARIEGVTLTEQFEQKLTSYIYGKKSIAELIKEARQSYAKNPIK</sequence>
<protein>
    <recommendedName>
        <fullName evidence="1">Antitoxin VbhA domain-containing protein</fullName>
    </recommendedName>
</protein>
<gene>
    <name evidence="2" type="ORF">M2127_001112</name>
</gene>
<organism evidence="2 3">
    <name type="scientific">Polynucleobacter sphagniphilus</name>
    <dbReference type="NCBI Taxonomy" id="1743169"/>
    <lineage>
        <taxon>Bacteria</taxon>
        <taxon>Pseudomonadati</taxon>
        <taxon>Pseudomonadota</taxon>
        <taxon>Betaproteobacteria</taxon>
        <taxon>Burkholderiales</taxon>
        <taxon>Burkholderiaceae</taxon>
        <taxon>Polynucleobacter</taxon>
    </lineage>
</organism>
<reference evidence="2" key="1">
    <citation type="submission" date="2023-04" db="EMBL/GenBank/DDBJ databases">
        <title>Genome Encyclopedia of Bacteria and Archaea VI: Functional Genomics of Type Strains.</title>
        <authorList>
            <person name="Whitman W."/>
        </authorList>
    </citation>
    <scope>NUCLEOTIDE SEQUENCE</scope>
    <source>
        <strain evidence="2">Enz.4-51</strain>
    </source>
</reference>
<accession>A0AA43M9V3</accession>
<keyword evidence="3" id="KW-1185">Reference proteome</keyword>
<evidence type="ECO:0000313" key="2">
    <source>
        <dbReference type="EMBL" id="MDH6503808.1"/>
    </source>
</evidence>
<proteinExistence type="predicted"/>
<dbReference type="RefSeq" id="WP_216121240.1">
    <property type="nucleotide sequence ID" value="NZ_JARXVV010000021.1"/>
</dbReference>
<dbReference type="CDD" id="cd11586">
    <property type="entry name" value="VbhA_like"/>
    <property type="match status" value="1"/>
</dbReference>
<dbReference type="InterPro" id="IPR033788">
    <property type="entry name" value="VbhA-like"/>
</dbReference>
<name>A0AA43M9V3_9BURK</name>
<dbReference type="AlphaFoldDB" id="A0AA43M9V3"/>